<name>A0ABT1WHG9_9BURK</name>
<dbReference type="InterPro" id="IPR023772">
    <property type="entry name" value="DNA-bd_HTH_TetR-type_CS"/>
</dbReference>
<evidence type="ECO:0000259" key="6">
    <source>
        <dbReference type="PROSITE" id="PS50977"/>
    </source>
</evidence>
<keyword evidence="1" id="KW-0678">Repressor</keyword>
<keyword evidence="3 5" id="KW-0238">DNA-binding</keyword>
<reference evidence="7 8" key="1">
    <citation type="submission" date="2022-07" db="EMBL/GenBank/DDBJ databases">
        <authorList>
            <person name="Xamxidin M."/>
            <person name="Wu M."/>
        </authorList>
    </citation>
    <scope>NUCLEOTIDE SEQUENCE [LARGE SCALE GENOMIC DNA]</scope>
    <source>
        <strain evidence="7 8">NBRC 111650</strain>
    </source>
</reference>
<dbReference type="RefSeq" id="WP_256763929.1">
    <property type="nucleotide sequence ID" value="NZ_JANIGO010000002.1"/>
</dbReference>
<evidence type="ECO:0000256" key="1">
    <source>
        <dbReference type="ARBA" id="ARBA00022491"/>
    </source>
</evidence>
<dbReference type="PANTHER" id="PTHR30055:SF226">
    <property type="entry name" value="HTH-TYPE TRANSCRIPTIONAL REGULATOR PKSA"/>
    <property type="match status" value="1"/>
</dbReference>
<evidence type="ECO:0000256" key="3">
    <source>
        <dbReference type="ARBA" id="ARBA00023125"/>
    </source>
</evidence>
<gene>
    <name evidence="7" type="ORF">NQT62_06910</name>
</gene>
<evidence type="ECO:0000256" key="2">
    <source>
        <dbReference type="ARBA" id="ARBA00023015"/>
    </source>
</evidence>
<dbReference type="InterPro" id="IPR009057">
    <property type="entry name" value="Homeodomain-like_sf"/>
</dbReference>
<keyword evidence="8" id="KW-1185">Reference proteome</keyword>
<keyword evidence="2" id="KW-0805">Transcription regulation</keyword>
<dbReference type="EMBL" id="JANIGO010000002">
    <property type="protein sequence ID" value="MCQ8896167.1"/>
    <property type="molecule type" value="Genomic_DNA"/>
</dbReference>
<organism evidence="7 8">
    <name type="scientific">Limnobacter humi</name>
    <dbReference type="NCBI Taxonomy" id="1778671"/>
    <lineage>
        <taxon>Bacteria</taxon>
        <taxon>Pseudomonadati</taxon>
        <taxon>Pseudomonadota</taxon>
        <taxon>Betaproteobacteria</taxon>
        <taxon>Burkholderiales</taxon>
        <taxon>Burkholderiaceae</taxon>
        <taxon>Limnobacter</taxon>
    </lineage>
</organism>
<evidence type="ECO:0000256" key="5">
    <source>
        <dbReference type="PROSITE-ProRule" id="PRU00335"/>
    </source>
</evidence>
<accession>A0ABT1WHG9</accession>
<feature type="DNA-binding region" description="H-T-H motif" evidence="5">
    <location>
        <begin position="39"/>
        <end position="58"/>
    </location>
</feature>
<sequence length="194" mass="22434">MVNRPDTHTDGRRTRGLINRQQIVQALIDLTCEGVMSPTAEQVSERAGVGLRTVFRHFDDMETLYREISAAMDQKVLETLKKPVQGDTVEERLLHAIERRASMFEQLMPMQLSSLVHLHESAYLREQQARNVEMQRFLLKLFLPTHLVADKPLFEALDLCLSIETWIRLRRDQGLSVRSAKQVMQRCALQLIKP</sequence>
<dbReference type="InterPro" id="IPR001647">
    <property type="entry name" value="HTH_TetR"/>
</dbReference>
<evidence type="ECO:0000256" key="4">
    <source>
        <dbReference type="ARBA" id="ARBA00023163"/>
    </source>
</evidence>
<dbReference type="PANTHER" id="PTHR30055">
    <property type="entry name" value="HTH-TYPE TRANSCRIPTIONAL REGULATOR RUTR"/>
    <property type="match status" value="1"/>
</dbReference>
<evidence type="ECO:0000313" key="7">
    <source>
        <dbReference type="EMBL" id="MCQ8896167.1"/>
    </source>
</evidence>
<comment type="caution">
    <text evidence="7">The sequence shown here is derived from an EMBL/GenBank/DDBJ whole genome shotgun (WGS) entry which is preliminary data.</text>
</comment>
<protein>
    <submittedName>
        <fullName evidence="7">TetR/AcrR family transcriptional regulator</fullName>
    </submittedName>
</protein>
<dbReference type="PROSITE" id="PS01081">
    <property type="entry name" value="HTH_TETR_1"/>
    <property type="match status" value="1"/>
</dbReference>
<proteinExistence type="predicted"/>
<dbReference type="Proteomes" id="UP001204142">
    <property type="component" value="Unassembled WGS sequence"/>
</dbReference>
<dbReference type="InterPro" id="IPR050109">
    <property type="entry name" value="HTH-type_TetR-like_transc_reg"/>
</dbReference>
<dbReference type="Gene3D" id="1.10.357.10">
    <property type="entry name" value="Tetracycline Repressor, domain 2"/>
    <property type="match status" value="1"/>
</dbReference>
<dbReference type="SUPFAM" id="SSF46689">
    <property type="entry name" value="Homeodomain-like"/>
    <property type="match status" value="1"/>
</dbReference>
<feature type="domain" description="HTH tetR-type" evidence="6">
    <location>
        <begin position="17"/>
        <end position="76"/>
    </location>
</feature>
<dbReference type="PROSITE" id="PS50977">
    <property type="entry name" value="HTH_TETR_2"/>
    <property type="match status" value="1"/>
</dbReference>
<keyword evidence="4" id="KW-0804">Transcription</keyword>
<evidence type="ECO:0000313" key="8">
    <source>
        <dbReference type="Proteomes" id="UP001204142"/>
    </source>
</evidence>